<reference evidence="3 4" key="1">
    <citation type="submission" date="2020-07" db="EMBL/GenBank/DDBJ databases">
        <title>Novel species isolated from subtropical streams in China.</title>
        <authorList>
            <person name="Lu H."/>
        </authorList>
    </citation>
    <scope>NUCLEOTIDE SEQUENCE [LARGE SCALE GENOMIC DNA]</scope>
    <source>
        <strain evidence="3 4">LX47W</strain>
    </source>
</reference>
<dbReference type="InterPro" id="IPR013149">
    <property type="entry name" value="ADH-like_C"/>
</dbReference>
<dbReference type="RefSeq" id="WP_182152661.1">
    <property type="nucleotide sequence ID" value="NZ_JACEZU010000003.1"/>
</dbReference>
<dbReference type="PANTHER" id="PTHR43205:SF7">
    <property type="entry name" value="PROSTAGLANDIN REDUCTASE 1"/>
    <property type="match status" value="1"/>
</dbReference>
<feature type="domain" description="Enoyl reductase (ER)" evidence="2">
    <location>
        <begin position="19"/>
        <end position="338"/>
    </location>
</feature>
<dbReference type="SUPFAM" id="SSF50129">
    <property type="entry name" value="GroES-like"/>
    <property type="match status" value="1"/>
</dbReference>
<dbReference type="EMBL" id="JACEZU010000003">
    <property type="protein sequence ID" value="MBA5686805.1"/>
    <property type="molecule type" value="Genomic_DNA"/>
</dbReference>
<proteinExistence type="predicted"/>
<dbReference type="InterPro" id="IPR045010">
    <property type="entry name" value="MDR_fam"/>
</dbReference>
<dbReference type="Gene3D" id="3.40.50.720">
    <property type="entry name" value="NAD(P)-binding Rossmann-like Domain"/>
    <property type="match status" value="1"/>
</dbReference>
<dbReference type="AlphaFoldDB" id="A0A7W2IJI4"/>
<evidence type="ECO:0000259" key="2">
    <source>
        <dbReference type="SMART" id="SM00829"/>
    </source>
</evidence>
<dbReference type="Proteomes" id="UP000573499">
    <property type="component" value="Unassembled WGS sequence"/>
</dbReference>
<name>A0A7W2IJI4_9BURK</name>
<keyword evidence="1" id="KW-0560">Oxidoreductase</keyword>
<dbReference type="InterPro" id="IPR020843">
    <property type="entry name" value="ER"/>
</dbReference>
<dbReference type="GO" id="GO:0016628">
    <property type="term" value="F:oxidoreductase activity, acting on the CH-CH group of donors, NAD or NADP as acceptor"/>
    <property type="evidence" value="ECO:0007669"/>
    <property type="project" value="InterPro"/>
</dbReference>
<dbReference type="FunFam" id="3.40.50.720:FF:000121">
    <property type="entry name" value="Prostaglandin reductase 2"/>
    <property type="match status" value="1"/>
</dbReference>
<organism evidence="3 4">
    <name type="scientific">Rugamonas apoptosis</name>
    <dbReference type="NCBI Taxonomy" id="2758570"/>
    <lineage>
        <taxon>Bacteria</taxon>
        <taxon>Pseudomonadati</taxon>
        <taxon>Pseudomonadota</taxon>
        <taxon>Betaproteobacteria</taxon>
        <taxon>Burkholderiales</taxon>
        <taxon>Oxalobacteraceae</taxon>
        <taxon>Telluria group</taxon>
        <taxon>Rugamonas</taxon>
    </lineage>
</organism>
<dbReference type="Pfam" id="PF00107">
    <property type="entry name" value="ADH_zinc_N"/>
    <property type="match status" value="1"/>
</dbReference>
<evidence type="ECO:0000256" key="1">
    <source>
        <dbReference type="ARBA" id="ARBA00023002"/>
    </source>
</evidence>
<sequence>MTTNVLENLQFRLAARPVGMVKASDWQQVVEPVRELAEGEILVKVLYLSLDPAMRGWMNDAKSYIRPVAIGEVMRAGGVGVVLASRSPKFAVGDHVSGGMGVQRYWIGAADDKAGAFYKVDPALAPLTTYLNTLGMPGMTAYFGLLESGQPKAGETVVVSGAAGAVGQTVGQVAKQLGCRVVGIAGGKEKCDFVVNELGFDACIDYKGGSVRDGLKQHCPQGVDVYFDNVGGDILDTVLTRINLKARIVICGAISQYNNTDAVKGPANYLSLLVNRARMEGIVVFDYADRYHLGVAALGQWLKQGKIKSKEDIVQGIEQFPQALNMLFEGKNFGKLVLQVAQD</sequence>
<dbReference type="SMART" id="SM00829">
    <property type="entry name" value="PKS_ER"/>
    <property type="match status" value="1"/>
</dbReference>
<dbReference type="PANTHER" id="PTHR43205">
    <property type="entry name" value="PROSTAGLANDIN REDUCTASE"/>
    <property type="match status" value="1"/>
</dbReference>
<dbReference type="Gene3D" id="3.90.180.10">
    <property type="entry name" value="Medium-chain alcohol dehydrogenases, catalytic domain"/>
    <property type="match status" value="1"/>
</dbReference>
<protein>
    <submittedName>
        <fullName evidence="3">NADP-dependent oxidoreductase</fullName>
    </submittedName>
</protein>
<dbReference type="Pfam" id="PF16884">
    <property type="entry name" value="ADH_N_2"/>
    <property type="match status" value="1"/>
</dbReference>
<accession>A0A7W2IJI4</accession>
<gene>
    <name evidence="3" type="ORF">H3H39_07010</name>
</gene>
<dbReference type="SUPFAM" id="SSF51735">
    <property type="entry name" value="NAD(P)-binding Rossmann-fold domains"/>
    <property type="match status" value="1"/>
</dbReference>
<dbReference type="CDD" id="cd05288">
    <property type="entry name" value="PGDH"/>
    <property type="match status" value="1"/>
</dbReference>
<evidence type="ECO:0000313" key="3">
    <source>
        <dbReference type="EMBL" id="MBA5686805.1"/>
    </source>
</evidence>
<dbReference type="InterPro" id="IPR011032">
    <property type="entry name" value="GroES-like_sf"/>
</dbReference>
<keyword evidence="4" id="KW-1185">Reference proteome</keyword>
<evidence type="ECO:0000313" key="4">
    <source>
        <dbReference type="Proteomes" id="UP000573499"/>
    </source>
</evidence>
<dbReference type="InterPro" id="IPR036291">
    <property type="entry name" value="NAD(P)-bd_dom_sf"/>
</dbReference>
<dbReference type="InterPro" id="IPR041694">
    <property type="entry name" value="ADH_N_2"/>
</dbReference>
<comment type="caution">
    <text evidence="3">The sequence shown here is derived from an EMBL/GenBank/DDBJ whole genome shotgun (WGS) entry which is preliminary data.</text>
</comment>